<dbReference type="Pfam" id="PF00186">
    <property type="entry name" value="DHFR_1"/>
    <property type="match status" value="1"/>
</dbReference>
<dbReference type="CDD" id="cd00209">
    <property type="entry name" value="DHFR"/>
    <property type="match status" value="1"/>
</dbReference>
<dbReference type="GO" id="GO:0046452">
    <property type="term" value="P:dihydrofolate metabolic process"/>
    <property type="evidence" value="ECO:0007669"/>
    <property type="project" value="TreeGrafter"/>
</dbReference>
<dbReference type="RefSeq" id="WP_109766484.1">
    <property type="nucleotide sequence ID" value="NZ_QFWV02000008.1"/>
</dbReference>
<comment type="function">
    <text evidence="7 8">Key enzyme in folate metabolism. Catalyzes an essential reaction for de novo glycine and purine synthesis, and for DNA precursor synthesis.</text>
</comment>
<dbReference type="GO" id="GO:0006730">
    <property type="term" value="P:one-carbon metabolic process"/>
    <property type="evidence" value="ECO:0007669"/>
    <property type="project" value="UniProtKB-KW"/>
</dbReference>
<dbReference type="GO" id="GO:0046655">
    <property type="term" value="P:folic acid metabolic process"/>
    <property type="evidence" value="ECO:0007669"/>
    <property type="project" value="TreeGrafter"/>
</dbReference>
<evidence type="ECO:0000256" key="9">
    <source>
        <dbReference type="RuleBase" id="RU004474"/>
    </source>
</evidence>
<keyword evidence="12" id="KW-1185">Reference proteome</keyword>
<evidence type="ECO:0000259" key="10">
    <source>
        <dbReference type="PROSITE" id="PS51330"/>
    </source>
</evidence>
<evidence type="ECO:0000313" key="12">
    <source>
        <dbReference type="Proteomes" id="UP000246132"/>
    </source>
</evidence>
<evidence type="ECO:0000256" key="8">
    <source>
        <dbReference type="PIRNR" id="PIRNR000194"/>
    </source>
</evidence>
<organism evidence="11 12">
    <name type="scientific">Oceaniradius stylonematis</name>
    <dbReference type="NCBI Taxonomy" id="2184161"/>
    <lineage>
        <taxon>Bacteria</taxon>
        <taxon>Pseudomonadati</taxon>
        <taxon>Pseudomonadota</taxon>
        <taxon>Alphaproteobacteria</taxon>
        <taxon>Hyphomicrobiales</taxon>
        <taxon>Ahrensiaceae</taxon>
        <taxon>Oceaniradius</taxon>
    </lineage>
</organism>
<comment type="similarity">
    <text evidence="2 8 9">Belongs to the dihydrofolate reductase family.</text>
</comment>
<dbReference type="Gene3D" id="3.40.430.10">
    <property type="entry name" value="Dihydrofolate Reductase, subunit A"/>
    <property type="match status" value="1"/>
</dbReference>
<keyword evidence="4 8" id="KW-0554">One-carbon metabolism</keyword>
<dbReference type="PANTHER" id="PTHR48069:SF3">
    <property type="entry name" value="DIHYDROFOLATE REDUCTASE"/>
    <property type="match status" value="1"/>
</dbReference>
<dbReference type="PROSITE" id="PS51330">
    <property type="entry name" value="DHFR_2"/>
    <property type="match status" value="1"/>
</dbReference>
<proteinExistence type="inferred from homology"/>
<accession>A0A3A8AIW5</accession>
<dbReference type="GO" id="GO:0004146">
    <property type="term" value="F:dihydrofolate reductase activity"/>
    <property type="evidence" value="ECO:0007669"/>
    <property type="project" value="UniProtKB-EC"/>
</dbReference>
<evidence type="ECO:0000256" key="1">
    <source>
        <dbReference type="ARBA" id="ARBA00004903"/>
    </source>
</evidence>
<dbReference type="PIRSF" id="PIRSF000194">
    <property type="entry name" value="DHFR"/>
    <property type="match status" value="1"/>
</dbReference>
<comment type="caution">
    <text evidence="11">The sequence shown here is derived from an EMBL/GenBank/DDBJ whole genome shotgun (WGS) entry which is preliminary data.</text>
</comment>
<name>A0A3A8AIW5_9HYPH</name>
<dbReference type="GO" id="GO:0046654">
    <property type="term" value="P:tetrahydrofolate biosynthetic process"/>
    <property type="evidence" value="ECO:0007669"/>
    <property type="project" value="UniProtKB-UniPathway"/>
</dbReference>
<dbReference type="GO" id="GO:0070401">
    <property type="term" value="F:NADP+ binding"/>
    <property type="evidence" value="ECO:0007669"/>
    <property type="project" value="UniProtKB-ARBA"/>
</dbReference>
<evidence type="ECO:0000256" key="7">
    <source>
        <dbReference type="ARBA" id="ARBA00025067"/>
    </source>
</evidence>
<keyword evidence="5 8" id="KW-0521">NADP</keyword>
<evidence type="ECO:0000313" key="11">
    <source>
        <dbReference type="EMBL" id="RKF05763.1"/>
    </source>
</evidence>
<dbReference type="OrthoDB" id="9804315at2"/>
<comment type="pathway">
    <text evidence="1 8">Cofactor biosynthesis; tetrahydrofolate biosynthesis; 5,6,7,8-tetrahydrofolate from 7,8-dihydrofolate: step 1/1.</text>
</comment>
<dbReference type="InterPro" id="IPR012259">
    <property type="entry name" value="DHFR"/>
</dbReference>
<keyword evidence="6 8" id="KW-0560">Oxidoreductase</keyword>
<dbReference type="PROSITE" id="PS00075">
    <property type="entry name" value="DHFR_1"/>
    <property type="match status" value="1"/>
</dbReference>
<dbReference type="InterPro" id="IPR024072">
    <property type="entry name" value="DHFR-like_dom_sf"/>
</dbReference>
<feature type="domain" description="DHFR" evidence="10">
    <location>
        <begin position="7"/>
        <end position="181"/>
    </location>
</feature>
<dbReference type="FunFam" id="3.40.430.10:FF:000001">
    <property type="entry name" value="Dihydrofolate reductase"/>
    <property type="match status" value="1"/>
</dbReference>
<dbReference type="Proteomes" id="UP000246132">
    <property type="component" value="Unassembled WGS sequence"/>
</dbReference>
<evidence type="ECO:0000256" key="5">
    <source>
        <dbReference type="ARBA" id="ARBA00022857"/>
    </source>
</evidence>
<dbReference type="UniPathway" id="UPA00077">
    <property type="reaction ID" value="UER00158"/>
</dbReference>
<dbReference type="PRINTS" id="PR00070">
    <property type="entry name" value="DHFR"/>
</dbReference>
<sequence>MAADAPVIAVIVAVSKNGVIGRDGAMPWRLSTDLKRFKALTTGHPVIMGRKTFESVGKPLPGRLNIVVTRDHDWHADGTVAVSSLGAALELAKAHLESFEPDPDDPDAEPPDTIFIAGGGQIYAQAMALADVLHVTHVDAEIEGDTVFPDIDPDVWKAMHEEGVPAGERDSHPTRYVVWERGL</sequence>
<evidence type="ECO:0000256" key="3">
    <source>
        <dbReference type="ARBA" id="ARBA00012856"/>
    </source>
</evidence>
<dbReference type="InterPro" id="IPR001796">
    <property type="entry name" value="DHFR_dom"/>
</dbReference>
<dbReference type="EMBL" id="QFWV02000008">
    <property type="protein sequence ID" value="RKF05763.1"/>
    <property type="molecule type" value="Genomic_DNA"/>
</dbReference>
<comment type="catalytic activity">
    <reaction evidence="8">
        <text>(6S)-5,6,7,8-tetrahydrofolate + NADP(+) = 7,8-dihydrofolate + NADPH + H(+)</text>
        <dbReference type="Rhea" id="RHEA:15009"/>
        <dbReference type="ChEBI" id="CHEBI:15378"/>
        <dbReference type="ChEBI" id="CHEBI:57451"/>
        <dbReference type="ChEBI" id="CHEBI:57453"/>
        <dbReference type="ChEBI" id="CHEBI:57783"/>
        <dbReference type="ChEBI" id="CHEBI:58349"/>
        <dbReference type="EC" id="1.5.1.3"/>
    </reaction>
</comment>
<evidence type="ECO:0000256" key="2">
    <source>
        <dbReference type="ARBA" id="ARBA00009539"/>
    </source>
</evidence>
<gene>
    <name evidence="11" type="ORF">DEM25_014300</name>
</gene>
<evidence type="ECO:0000256" key="6">
    <source>
        <dbReference type="ARBA" id="ARBA00023002"/>
    </source>
</evidence>
<reference evidence="11 12" key="1">
    <citation type="journal article" date="2018" name="Int. J. Syst. Bacteriol.">
        <title>Oceaniradius stylonemae gen. nov., sp. nov., isolated from a red alga, Stylonema cornu-cervi.</title>
        <authorList>
            <person name="Jeong S."/>
        </authorList>
    </citation>
    <scope>NUCLEOTIDE SEQUENCE [LARGE SCALE GENOMIC DNA]</scope>
    <source>
        <strain evidence="11 12">StC1</strain>
    </source>
</reference>
<dbReference type="EC" id="1.5.1.3" evidence="3 8"/>
<dbReference type="SUPFAM" id="SSF53597">
    <property type="entry name" value="Dihydrofolate reductase-like"/>
    <property type="match status" value="1"/>
</dbReference>
<dbReference type="PANTHER" id="PTHR48069">
    <property type="entry name" value="DIHYDROFOLATE REDUCTASE"/>
    <property type="match status" value="1"/>
</dbReference>
<protein>
    <recommendedName>
        <fullName evidence="3 8">Dihydrofolate reductase</fullName>
        <ecNumber evidence="3 8">1.5.1.3</ecNumber>
    </recommendedName>
</protein>
<dbReference type="AlphaFoldDB" id="A0A3A8AIW5"/>
<dbReference type="InterPro" id="IPR017925">
    <property type="entry name" value="DHFR_CS"/>
</dbReference>
<dbReference type="GO" id="GO:0005829">
    <property type="term" value="C:cytosol"/>
    <property type="evidence" value="ECO:0007669"/>
    <property type="project" value="TreeGrafter"/>
</dbReference>
<evidence type="ECO:0000256" key="4">
    <source>
        <dbReference type="ARBA" id="ARBA00022563"/>
    </source>
</evidence>